<dbReference type="Proteomes" id="UP000789570">
    <property type="component" value="Unassembled WGS sequence"/>
</dbReference>
<dbReference type="EMBL" id="CAJVPQ010008998">
    <property type="protein sequence ID" value="CAG8711818.1"/>
    <property type="molecule type" value="Genomic_DNA"/>
</dbReference>
<evidence type="ECO:0000313" key="1">
    <source>
        <dbReference type="EMBL" id="CAG8711818.1"/>
    </source>
</evidence>
<reference evidence="1" key="1">
    <citation type="submission" date="2021-06" db="EMBL/GenBank/DDBJ databases">
        <authorList>
            <person name="Kallberg Y."/>
            <person name="Tangrot J."/>
            <person name="Rosling A."/>
        </authorList>
    </citation>
    <scope>NUCLEOTIDE SEQUENCE</scope>
    <source>
        <strain evidence="1">UK204</strain>
    </source>
</reference>
<gene>
    <name evidence="1" type="ORF">FCALED_LOCUS13957</name>
</gene>
<dbReference type="OrthoDB" id="2411763at2759"/>
<proteinExistence type="predicted"/>
<feature type="non-terminal residue" evidence="1">
    <location>
        <position position="52"/>
    </location>
</feature>
<accession>A0A9N9HY21</accession>
<evidence type="ECO:0000313" key="2">
    <source>
        <dbReference type="Proteomes" id="UP000789570"/>
    </source>
</evidence>
<keyword evidence="2" id="KW-1185">Reference proteome</keyword>
<protein>
    <submittedName>
        <fullName evidence="1">7563_t:CDS:1</fullName>
    </submittedName>
</protein>
<comment type="caution">
    <text evidence="1">The sequence shown here is derived from an EMBL/GenBank/DDBJ whole genome shotgun (WGS) entry which is preliminary data.</text>
</comment>
<sequence length="52" mass="5609">GITEATGQPQNDKDAIAEVRLSIDNLVSADDSVVDQQNIVNTKVICLNIQEI</sequence>
<name>A0A9N9HY21_9GLOM</name>
<dbReference type="AlphaFoldDB" id="A0A9N9HY21"/>
<organism evidence="1 2">
    <name type="scientific">Funneliformis caledonium</name>
    <dbReference type="NCBI Taxonomy" id="1117310"/>
    <lineage>
        <taxon>Eukaryota</taxon>
        <taxon>Fungi</taxon>
        <taxon>Fungi incertae sedis</taxon>
        <taxon>Mucoromycota</taxon>
        <taxon>Glomeromycotina</taxon>
        <taxon>Glomeromycetes</taxon>
        <taxon>Glomerales</taxon>
        <taxon>Glomeraceae</taxon>
        <taxon>Funneliformis</taxon>
    </lineage>
</organism>